<evidence type="ECO:0000256" key="3">
    <source>
        <dbReference type="ARBA" id="ARBA00022989"/>
    </source>
</evidence>
<feature type="transmembrane region" description="Helical" evidence="5">
    <location>
        <begin position="145"/>
        <end position="168"/>
    </location>
</feature>
<proteinExistence type="inferred from homology"/>
<keyword evidence="1 5" id="KW-1003">Cell membrane</keyword>
<evidence type="ECO:0000256" key="1">
    <source>
        <dbReference type="ARBA" id="ARBA00022475"/>
    </source>
</evidence>
<evidence type="ECO:0000313" key="7">
    <source>
        <dbReference type="Proteomes" id="UP000074914"/>
    </source>
</evidence>
<dbReference type="EMBL" id="CP013236">
    <property type="protein sequence ID" value="AMP14514.1"/>
    <property type="molecule type" value="Genomic_DNA"/>
</dbReference>
<feature type="transmembrane region" description="Helical" evidence="5">
    <location>
        <begin position="109"/>
        <end position="125"/>
    </location>
</feature>
<gene>
    <name evidence="6" type="primary">ispZ</name>
    <name evidence="5" type="synonym">yciB</name>
    <name evidence="6" type="ORF">CPter291_2254</name>
</gene>
<dbReference type="Pfam" id="PF04279">
    <property type="entry name" value="IspA"/>
    <property type="match status" value="1"/>
</dbReference>
<evidence type="ECO:0000256" key="5">
    <source>
        <dbReference type="HAMAP-Rule" id="MF_00189"/>
    </source>
</evidence>
<reference evidence="6 7" key="1">
    <citation type="submission" date="2015-11" db="EMBL/GenBank/DDBJ databases">
        <title>Exploring the genomic traits of fungus-feeding bacterial genus Collimonas.</title>
        <authorList>
            <person name="Song C."/>
            <person name="Schmidt R."/>
            <person name="de Jager V."/>
            <person name="Krzyzanowska D."/>
            <person name="Jongedijk E."/>
            <person name="Cankar K."/>
            <person name="Beekwilder J."/>
            <person name="van Veen A."/>
            <person name="de Boer W."/>
            <person name="van Veen J.A."/>
            <person name="Garbeva P."/>
        </authorList>
    </citation>
    <scope>NUCLEOTIDE SEQUENCE [LARGE SCALE GENOMIC DNA]</scope>
    <source>
        <strain evidence="6 7">Ter291</strain>
    </source>
</reference>
<keyword evidence="7" id="KW-1185">Reference proteome</keyword>
<keyword evidence="2 5" id="KW-0812">Transmembrane</keyword>
<evidence type="ECO:0000256" key="2">
    <source>
        <dbReference type="ARBA" id="ARBA00022692"/>
    </source>
</evidence>
<sequence>MKFLFDLFPVILFFGIFKWSEGSPEAAQALVSNYLSGFVSGGVVTAAQAPVLLATAVAIVATVAQIGYLLLRRKKVDAMLWVSLLIITVFGGATIYFHNETFIKWKPTVLYWAFAAALVVSQLLLKKNLVRTMMEKQLALPEPIWARVGLAWVAFFAFMGCLNLYIAFNYPTATWVNFKLFGGMGLMFVFVIGQSILLSKYIKDPDEPKT</sequence>
<dbReference type="InterPro" id="IPR006008">
    <property type="entry name" value="YciB"/>
</dbReference>
<feature type="transmembrane region" description="Helical" evidence="5">
    <location>
        <begin position="46"/>
        <end position="71"/>
    </location>
</feature>
<dbReference type="PANTHER" id="PTHR36917">
    <property type="entry name" value="INTRACELLULAR SEPTATION PROTEIN A-RELATED"/>
    <property type="match status" value="1"/>
</dbReference>
<dbReference type="HAMAP" id="MF_00189">
    <property type="entry name" value="YciB"/>
    <property type="match status" value="1"/>
</dbReference>
<dbReference type="Proteomes" id="UP000074914">
    <property type="component" value="Chromosome"/>
</dbReference>
<comment type="subcellular location">
    <subcellularLocation>
        <location evidence="5">Cell inner membrane</location>
        <topology evidence="5">Multi-pass membrane protein</topology>
    </subcellularLocation>
</comment>
<dbReference type="NCBIfam" id="TIGR00997">
    <property type="entry name" value="ispZ"/>
    <property type="match status" value="1"/>
</dbReference>
<organism evidence="6 7">
    <name type="scientific">Collimonas pratensis</name>
    <dbReference type="NCBI Taxonomy" id="279113"/>
    <lineage>
        <taxon>Bacteria</taxon>
        <taxon>Pseudomonadati</taxon>
        <taxon>Pseudomonadota</taxon>
        <taxon>Betaproteobacteria</taxon>
        <taxon>Burkholderiales</taxon>
        <taxon>Oxalobacteraceae</taxon>
        <taxon>Collimonas</taxon>
    </lineage>
</organism>
<comment type="similarity">
    <text evidence="5">Belongs to the YciB family.</text>
</comment>
<comment type="function">
    <text evidence="5">Plays a role in cell envelope biogenesis, maintenance of cell envelope integrity and membrane homeostasis.</text>
</comment>
<dbReference type="RefSeq" id="WP_062114725.1">
    <property type="nucleotide sequence ID" value="NZ_CP013236.1"/>
</dbReference>
<name>A0ABM5Z626_9BURK</name>
<keyword evidence="3 5" id="KW-1133">Transmembrane helix</keyword>
<keyword evidence="4 5" id="KW-0472">Membrane</keyword>
<dbReference type="PANTHER" id="PTHR36917:SF1">
    <property type="entry name" value="INNER MEMBRANE-SPANNING PROTEIN YCIB"/>
    <property type="match status" value="1"/>
</dbReference>
<feature type="transmembrane region" description="Helical" evidence="5">
    <location>
        <begin position="180"/>
        <end position="199"/>
    </location>
</feature>
<accession>A0ABM5Z626</accession>
<evidence type="ECO:0000256" key="4">
    <source>
        <dbReference type="ARBA" id="ARBA00023136"/>
    </source>
</evidence>
<keyword evidence="5" id="KW-0997">Cell inner membrane</keyword>
<dbReference type="NCBIfam" id="NF001325">
    <property type="entry name" value="PRK00259.1-3"/>
    <property type="match status" value="1"/>
</dbReference>
<evidence type="ECO:0000313" key="6">
    <source>
        <dbReference type="EMBL" id="AMP14514.1"/>
    </source>
</evidence>
<feature type="transmembrane region" description="Helical" evidence="5">
    <location>
        <begin position="78"/>
        <end position="97"/>
    </location>
</feature>
<protein>
    <recommendedName>
        <fullName evidence="5">Inner membrane-spanning protein YciB</fullName>
    </recommendedName>
</protein>